<dbReference type="RefSeq" id="XP_022460382.1">
    <property type="nucleotide sequence ID" value="XM_022601102.1"/>
</dbReference>
<evidence type="ECO:0000313" key="5">
    <source>
        <dbReference type="Proteomes" id="UP000019384"/>
    </source>
</evidence>
<dbReference type="PROSITE" id="PS51203">
    <property type="entry name" value="CS"/>
    <property type="match status" value="1"/>
</dbReference>
<dbReference type="SUPFAM" id="SSF49764">
    <property type="entry name" value="HSP20-like chaperones"/>
    <property type="match status" value="1"/>
</dbReference>
<dbReference type="PANTHER" id="PTHR22932:SF1">
    <property type="entry name" value="CO-CHAPERONE PROTEIN DAF-41"/>
    <property type="match status" value="1"/>
</dbReference>
<dbReference type="InterPro" id="IPR008978">
    <property type="entry name" value="HSP20-like_chaperone"/>
</dbReference>
<dbReference type="HOGENOM" id="CLU_078883_0_0_1"/>
<dbReference type="Pfam" id="PF04969">
    <property type="entry name" value="CS"/>
    <property type="match status" value="1"/>
</dbReference>
<evidence type="ECO:0000256" key="1">
    <source>
        <dbReference type="ARBA" id="ARBA00025733"/>
    </source>
</evidence>
<reference evidence="4" key="2">
    <citation type="submission" date="2014-02" db="EMBL/GenBank/DDBJ databases">
        <title>Complete DNA sequence of /Kuraishia capsulata/ illustrates novel genomic features among budding yeasts (/Saccharomycotina/).</title>
        <authorList>
            <person name="Morales L."/>
            <person name="Noel B."/>
            <person name="Porcel B."/>
            <person name="Marcet-Houben M."/>
            <person name="Hullo M-F."/>
            <person name="Sacerdot C."/>
            <person name="Tekaia F."/>
            <person name="Leh-Louis V."/>
            <person name="Despons L."/>
            <person name="Khanna V."/>
            <person name="Aury J-M."/>
            <person name="Barbe V."/>
            <person name="Couloux A."/>
            <person name="Labadie K."/>
            <person name="Pelletier E."/>
            <person name="Souciet J-L."/>
            <person name="Boekhout T."/>
            <person name="Gabaldon T."/>
            <person name="Wincker P."/>
            <person name="Dujon B."/>
        </authorList>
    </citation>
    <scope>NUCLEOTIDE SEQUENCE</scope>
    <source>
        <strain evidence="4">CBS 1993</strain>
    </source>
</reference>
<dbReference type="Gene3D" id="2.60.40.790">
    <property type="match status" value="1"/>
</dbReference>
<keyword evidence="5" id="KW-1185">Reference proteome</keyword>
<gene>
    <name evidence="4" type="ORF">KUCA_T00004374001</name>
</gene>
<feature type="region of interest" description="Disordered" evidence="2">
    <location>
        <begin position="178"/>
        <end position="210"/>
    </location>
</feature>
<evidence type="ECO:0000259" key="3">
    <source>
        <dbReference type="PROSITE" id="PS51203"/>
    </source>
</evidence>
<dbReference type="InterPro" id="IPR007052">
    <property type="entry name" value="CS_dom"/>
</dbReference>
<dbReference type="CDD" id="cd06465">
    <property type="entry name" value="p23_hB-ind1_like"/>
    <property type="match status" value="1"/>
</dbReference>
<evidence type="ECO:0000313" key="4">
    <source>
        <dbReference type="EMBL" id="CDK28392.1"/>
    </source>
</evidence>
<name>W6MT57_9ASCO</name>
<dbReference type="FunFam" id="2.60.40.790:FF:000013">
    <property type="entry name" value="Very-long-chain (3R)-3-hydroxyacyl-CoA dehydratase"/>
    <property type="match status" value="1"/>
</dbReference>
<reference evidence="4" key="1">
    <citation type="submission" date="2013-12" db="EMBL/GenBank/DDBJ databases">
        <authorList>
            <person name="Genoscope - CEA"/>
        </authorList>
    </citation>
    <scope>NUCLEOTIDE SEQUENCE</scope>
    <source>
        <strain evidence="4">CBS 1993</strain>
    </source>
</reference>
<dbReference type="GO" id="GO:0051879">
    <property type="term" value="F:Hsp90 protein binding"/>
    <property type="evidence" value="ECO:0007669"/>
    <property type="project" value="InterPro"/>
</dbReference>
<protein>
    <recommendedName>
        <fullName evidence="3">CS domain-containing protein</fullName>
    </recommendedName>
</protein>
<proteinExistence type="inferred from homology"/>
<dbReference type="PANTHER" id="PTHR22932">
    <property type="entry name" value="TELOMERASE-BINDING PROTEIN P23 HSP90 CO-CHAPERONE"/>
    <property type="match status" value="1"/>
</dbReference>
<sequence>MSIVPEVLWAQRSNATELAKNVLFLTVNITDPENLKVELTKDALKLSAHSTTHDKDYSLELNFYEEIDPEASKHDVSGSHILFRLQKAKAQEGFWPRLIKEKGKFRYIRTDFDKWVDEDEQEEADPVADEMAGGMPGMPGMPDMGGLGGMGGMPGMDGLDGFDFSKLAGGDFGGADISQLAASLGGGNASDMLNQSAEVESSDDEEESEK</sequence>
<comment type="similarity">
    <text evidence="1">Belongs to the p23/wos2 family.</text>
</comment>
<dbReference type="GO" id="GO:0005634">
    <property type="term" value="C:nucleus"/>
    <property type="evidence" value="ECO:0007669"/>
    <property type="project" value="TreeGrafter"/>
</dbReference>
<dbReference type="EMBL" id="HG793129">
    <property type="protein sequence ID" value="CDK28392.1"/>
    <property type="molecule type" value="Genomic_DNA"/>
</dbReference>
<dbReference type="GO" id="GO:0006457">
    <property type="term" value="P:protein folding"/>
    <property type="evidence" value="ECO:0007669"/>
    <property type="project" value="TreeGrafter"/>
</dbReference>
<feature type="compositionally biased region" description="Acidic residues" evidence="2">
    <location>
        <begin position="200"/>
        <end position="210"/>
    </location>
</feature>
<accession>W6MT57</accession>
<feature type="domain" description="CS" evidence="3">
    <location>
        <begin position="2"/>
        <end position="99"/>
    </location>
</feature>
<dbReference type="GO" id="GO:0005829">
    <property type="term" value="C:cytosol"/>
    <property type="evidence" value="ECO:0007669"/>
    <property type="project" value="TreeGrafter"/>
</dbReference>
<evidence type="ECO:0000256" key="2">
    <source>
        <dbReference type="SAM" id="MobiDB-lite"/>
    </source>
</evidence>
<dbReference type="GeneID" id="34521770"/>
<dbReference type="OrthoDB" id="1564555at2759"/>
<organism evidence="4 5">
    <name type="scientific">Kuraishia capsulata CBS 1993</name>
    <dbReference type="NCBI Taxonomy" id="1382522"/>
    <lineage>
        <taxon>Eukaryota</taxon>
        <taxon>Fungi</taxon>
        <taxon>Dikarya</taxon>
        <taxon>Ascomycota</taxon>
        <taxon>Saccharomycotina</taxon>
        <taxon>Pichiomycetes</taxon>
        <taxon>Pichiales</taxon>
        <taxon>Pichiaceae</taxon>
        <taxon>Kuraishia</taxon>
    </lineage>
</organism>
<dbReference type="GO" id="GO:0051131">
    <property type="term" value="P:chaperone-mediated protein complex assembly"/>
    <property type="evidence" value="ECO:0007669"/>
    <property type="project" value="TreeGrafter"/>
</dbReference>
<dbReference type="AlphaFoldDB" id="W6MT57"/>
<dbReference type="STRING" id="1382522.W6MT57"/>
<dbReference type="Proteomes" id="UP000019384">
    <property type="component" value="Unassembled WGS sequence"/>
</dbReference>
<dbReference type="GO" id="GO:0051087">
    <property type="term" value="F:protein-folding chaperone binding"/>
    <property type="evidence" value="ECO:0007669"/>
    <property type="project" value="TreeGrafter"/>
</dbReference>
<dbReference type="InterPro" id="IPR045250">
    <property type="entry name" value="p23-like"/>
</dbReference>